<feature type="compositionally biased region" description="Acidic residues" evidence="1">
    <location>
        <begin position="826"/>
        <end position="836"/>
    </location>
</feature>
<feature type="domain" description="Far11/STRP C-terminal" evidence="3">
    <location>
        <begin position="558"/>
        <end position="1038"/>
    </location>
</feature>
<feature type="region of interest" description="Disordered" evidence="1">
    <location>
        <begin position="688"/>
        <end position="734"/>
    </location>
</feature>
<dbReference type="GO" id="GO:0005829">
    <property type="term" value="C:cytosol"/>
    <property type="evidence" value="ECO:0007669"/>
    <property type="project" value="TreeGrafter"/>
</dbReference>
<dbReference type="GO" id="GO:0007010">
    <property type="term" value="P:cytoskeleton organization"/>
    <property type="evidence" value="ECO:0007669"/>
    <property type="project" value="TreeGrafter"/>
</dbReference>
<feature type="region of interest" description="Disordered" evidence="1">
    <location>
        <begin position="817"/>
        <end position="881"/>
    </location>
</feature>
<dbReference type="InterPro" id="IPR040185">
    <property type="entry name" value="Far11/STRP"/>
</dbReference>
<feature type="compositionally biased region" description="Low complexity" evidence="1">
    <location>
        <begin position="688"/>
        <end position="705"/>
    </location>
</feature>
<dbReference type="PANTHER" id="PTHR13239">
    <property type="entry name" value="PROTEIN REQUIRED FOR HYPHAL ANASTOMOSIS HAM-2"/>
    <property type="match status" value="1"/>
</dbReference>
<feature type="compositionally biased region" description="Low complexity" evidence="1">
    <location>
        <begin position="15"/>
        <end position="29"/>
    </location>
</feature>
<reference evidence="4" key="1">
    <citation type="submission" date="2023-06" db="EMBL/GenBank/DDBJ databases">
        <title>Genome-scale phylogeny and comparative genomics of the fungal order Sordariales.</title>
        <authorList>
            <consortium name="Lawrence Berkeley National Laboratory"/>
            <person name="Hensen N."/>
            <person name="Bonometti L."/>
            <person name="Westerberg I."/>
            <person name="Brannstrom I.O."/>
            <person name="Guillou S."/>
            <person name="Cros-Aarteil S."/>
            <person name="Calhoun S."/>
            <person name="Haridas S."/>
            <person name="Kuo A."/>
            <person name="Mondo S."/>
            <person name="Pangilinan J."/>
            <person name="Riley R."/>
            <person name="LaButti K."/>
            <person name="Andreopoulos B."/>
            <person name="Lipzen A."/>
            <person name="Chen C."/>
            <person name="Yanf M."/>
            <person name="Daum C."/>
            <person name="Ng V."/>
            <person name="Clum A."/>
            <person name="Steindorff A."/>
            <person name="Ohm R."/>
            <person name="Martin F."/>
            <person name="Silar P."/>
            <person name="Natvig D."/>
            <person name="Lalanne C."/>
            <person name="Gautier V."/>
            <person name="Ament-velasquez S.L."/>
            <person name="Kruys A."/>
            <person name="Hutchinson M.I."/>
            <person name="Powell A.J."/>
            <person name="Barry K."/>
            <person name="Miller A.N."/>
            <person name="Grigoriev I.V."/>
            <person name="Debuchy R."/>
            <person name="Gladieux P."/>
            <person name="Thoren M.H."/>
            <person name="Johannesson H."/>
        </authorList>
    </citation>
    <scope>NUCLEOTIDE SEQUENCE</scope>
    <source>
        <strain evidence="4">SMH3187-1</strain>
    </source>
</reference>
<feature type="domain" description="Far11/STRP N-terminal" evidence="2">
    <location>
        <begin position="145"/>
        <end position="453"/>
    </location>
</feature>
<feature type="compositionally biased region" description="Pro residues" evidence="1">
    <location>
        <begin position="84"/>
        <end position="102"/>
    </location>
</feature>
<evidence type="ECO:0000259" key="2">
    <source>
        <dbReference type="SMART" id="SM01292"/>
    </source>
</evidence>
<dbReference type="SMART" id="SM01292">
    <property type="entry name" value="N1221"/>
    <property type="match status" value="1"/>
</dbReference>
<comment type="caution">
    <text evidence="4">The sequence shown here is derived from an EMBL/GenBank/DDBJ whole genome shotgun (WGS) entry which is preliminary data.</text>
</comment>
<feature type="compositionally biased region" description="Low complexity" evidence="1">
    <location>
        <begin position="852"/>
        <end position="868"/>
    </location>
</feature>
<protein>
    <recommendedName>
        <fullName evidence="6">Factor arrest protein 11</fullName>
    </recommendedName>
</protein>
<evidence type="ECO:0000313" key="4">
    <source>
        <dbReference type="EMBL" id="KAK0752378.1"/>
    </source>
</evidence>
<evidence type="ECO:0000313" key="5">
    <source>
        <dbReference type="Proteomes" id="UP001172155"/>
    </source>
</evidence>
<dbReference type="InterPro" id="IPR012486">
    <property type="entry name" value="Far11/STRP_N"/>
</dbReference>
<feature type="region of interest" description="Disordered" evidence="1">
    <location>
        <begin position="1"/>
        <end position="127"/>
    </location>
</feature>
<gene>
    <name evidence="4" type="ORF">B0T18DRAFT_486719</name>
</gene>
<dbReference type="AlphaFoldDB" id="A0AA40F711"/>
<evidence type="ECO:0000259" key="3">
    <source>
        <dbReference type="SMART" id="SM01293"/>
    </source>
</evidence>
<feature type="compositionally biased region" description="Low complexity" evidence="1">
    <location>
        <begin position="67"/>
        <end position="83"/>
    </location>
</feature>
<dbReference type="PANTHER" id="PTHR13239:SF4">
    <property type="entry name" value="AT25231P"/>
    <property type="match status" value="1"/>
</dbReference>
<sequence>MNALWNHGLLGTGGDTPTTPTDIADLAAPSPVEPFSPAYEDPDAPQPAPARPPLLRELSQPPPPEQQPQQPRQQQQQQQQPFQPAAPPAPSSSPHPYAPPSPAANAPGQQQQQQQQQQGQGQAPQDSLSLAQLRRIVSEFPRTEPIAYDYVYTDMGPVEEEVDEWFMYNFWQWVRLNAADRAFHGAWGRLAQQQQGEADQWEGMDAAAREAFVKTLLGALTSQDKSAKVEAVGSLVYLVLGRWTESLRGASVTVPSGRAAGKMRSAATKVQLLAMREGAKVLAECGGLPAVWAALKDSFEFFWSEEVPQNLTQAVVEELIHLMTIMYMVIQQTLDDPEGMASVREGILALNPNLLHFMLQATSRLRWDETCIPPWIHHQIFLLFWKSLLLVFGGSKEVEEAKKATSEIQHGEGDKKELIRASLLDYHVFRQEITSKYPAYIPPQPPIPLEPEQSSIIPPLHNYPSRTNGQNGILPGPSGQSGGASILHQPVHIATPAPSPPPSPAVGKGGKKQNYQTNQNFPFMYPPLDATSNSAGGKGGAGLQDILVGRKWEGSDVPSSILEAAELFSRRVKMTRATRQLWDESERFLKFERGWEGPDDDVIGELDLSSLSLEDKKELGLVKPDAEEEHKAKEPEIDYGPRGVPPDIKQRLDAVEDFYKESLPHLQSLVIVLLKAIMAIATNMMTPPNGQAPGAAPQNGARPNGQPGQPQHNGTNGPAKADIGSPTESDVDEARSREIAAKAVTGIMVLLLKWFKLSHVLKFEYMTQLLLDSNYLPLVLKLFALHDIQQVVESRTDRIEQSFFYFCGSRAGIISTQGIPNPTATEFEEDESEDDAAPPPIKRGRSPSNQEATTATAANLPPSTSPPTTQRPEVDEMGYPVNPMPKEPITDFSRRNFFALINYLRVMQKICKHKAHRNLLMMNYKSSGILRKSLKVPQQELRLYTLKLFKNQVPYCGRKWRQSNMRVITAVYLHCRPELRDEWLAGSYLDVDVEASLPLEQALRSLTHWFNMRRYPDKMAAEVRQALREEQDFFVRELDKVDLNWAEVEGDDASVRLDWEHDWQQGW</sequence>
<dbReference type="Pfam" id="PF07923">
    <property type="entry name" value="N1221"/>
    <property type="match status" value="1"/>
</dbReference>
<evidence type="ECO:0008006" key="6">
    <source>
        <dbReference type="Google" id="ProtNLM"/>
    </source>
</evidence>
<name>A0AA40F711_9PEZI</name>
<feature type="compositionally biased region" description="Basic and acidic residues" evidence="1">
    <location>
        <begin position="622"/>
        <end position="636"/>
    </location>
</feature>
<dbReference type="Proteomes" id="UP001172155">
    <property type="component" value="Unassembled WGS sequence"/>
</dbReference>
<feature type="compositionally biased region" description="Low complexity" evidence="1">
    <location>
        <begin position="103"/>
        <end position="125"/>
    </location>
</feature>
<accession>A0AA40F711</accession>
<dbReference type="SMART" id="SM01293">
    <property type="entry name" value="DUF3402"/>
    <property type="match status" value="1"/>
</dbReference>
<evidence type="ECO:0000256" key="1">
    <source>
        <dbReference type="SAM" id="MobiDB-lite"/>
    </source>
</evidence>
<feature type="compositionally biased region" description="Polar residues" evidence="1">
    <location>
        <begin position="706"/>
        <end position="716"/>
    </location>
</feature>
<keyword evidence="5" id="KW-1185">Reference proteome</keyword>
<organism evidence="4 5">
    <name type="scientific">Schizothecium vesticola</name>
    <dbReference type="NCBI Taxonomy" id="314040"/>
    <lineage>
        <taxon>Eukaryota</taxon>
        <taxon>Fungi</taxon>
        <taxon>Dikarya</taxon>
        <taxon>Ascomycota</taxon>
        <taxon>Pezizomycotina</taxon>
        <taxon>Sordariomycetes</taxon>
        <taxon>Sordariomycetidae</taxon>
        <taxon>Sordariales</taxon>
        <taxon>Schizotheciaceae</taxon>
        <taxon>Schizothecium</taxon>
    </lineage>
</organism>
<dbReference type="EMBL" id="JAUKUD010000002">
    <property type="protein sequence ID" value="KAK0752378.1"/>
    <property type="molecule type" value="Genomic_DNA"/>
</dbReference>
<dbReference type="InterPro" id="IPR021819">
    <property type="entry name" value="Far11/STRP_C"/>
</dbReference>
<feature type="region of interest" description="Disordered" evidence="1">
    <location>
        <begin position="622"/>
        <end position="645"/>
    </location>
</feature>
<dbReference type="Pfam" id="PF11882">
    <property type="entry name" value="DUF3402"/>
    <property type="match status" value="1"/>
</dbReference>
<proteinExistence type="predicted"/>